<dbReference type="Proteomes" id="UP001066276">
    <property type="component" value="Chromosome 6"/>
</dbReference>
<proteinExistence type="predicted"/>
<evidence type="ECO:0000313" key="2">
    <source>
        <dbReference type="Proteomes" id="UP001066276"/>
    </source>
</evidence>
<name>A0AAV7QVS1_PLEWA</name>
<dbReference type="AlphaFoldDB" id="A0AAV7QVS1"/>
<gene>
    <name evidence="1" type="ORF">NDU88_010221</name>
</gene>
<organism evidence="1 2">
    <name type="scientific">Pleurodeles waltl</name>
    <name type="common">Iberian ribbed newt</name>
    <dbReference type="NCBI Taxonomy" id="8319"/>
    <lineage>
        <taxon>Eukaryota</taxon>
        <taxon>Metazoa</taxon>
        <taxon>Chordata</taxon>
        <taxon>Craniata</taxon>
        <taxon>Vertebrata</taxon>
        <taxon>Euteleostomi</taxon>
        <taxon>Amphibia</taxon>
        <taxon>Batrachia</taxon>
        <taxon>Caudata</taxon>
        <taxon>Salamandroidea</taxon>
        <taxon>Salamandridae</taxon>
        <taxon>Pleurodelinae</taxon>
        <taxon>Pleurodeles</taxon>
    </lineage>
</organism>
<comment type="caution">
    <text evidence="1">The sequence shown here is derived from an EMBL/GenBank/DDBJ whole genome shotgun (WGS) entry which is preliminary data.</text>
</comment>
<reference evidence="1" key="1">
    <citation type="journal article" date="2022" name="bioRxiv">
        <title>Sequencing and chromosome-scale assembly of the giantPleurodeles waltlgenome.</title>
        <authorList>
            <person name="Brown T."/>
            <person name="Elewa A."/>
            <person name="Iarovenko S."/>
            <person name="Subramanian E."/>
            <person name="Araus A.J."/>
            <person name="Petzold A."/>
            <person name="Susuki M."/>
            <person name="Suzuki K.-i.T."/>
            <person name="Hayashi T."/>
            <person name="Toyoda A."/>
            <person name="Oliveira C."/>
            <person name="Osipova E."/>
            <person name="Leigh N.D."/>
            <person name="Simon A."/>
            <person name="Yun M.H."/>
        </authorList>
    </citation>
    <scope>NUCLEOTIDE SEQUENCE</scope>
    <source>
        <strain evidence="1">20211129_DDA</strain>
        <tissue evidence="1">Liver</tissue>
    </source>
</reference>
<sequence>MGGLGRPSCSPGNFCSLFRVPRGAQLLYSGCGKWVGWGERPVPPATFAVCSASREGRGSFIVAAANGWAGESVLFPGNFCSLFRVPRGARLLYSGCGK</sequence>
<evidence type="ECO:0000313" key="1">
    <source>
        <dbReference type="EMBL" id="KAJ1143919.1"/>
    </source>
</evidence>
<dbReference type="EMBL" id="JANPWB010000010">
    <property type="protein sequence ID" value="KAJ1143919.1"/>
    <property type="molecule type" value="Genomic_DNA"/>
</dbReference>
<accession>A0AAV7QVS1</accession>
<protein>
    <submittedName>
        <fullName evidence="1">Uncharacterized protein</fullName>
    </submittedName>
</protein>
<keyword evidence="2" id="KW-1185">Reference proteome</keyword>